<evidence type="ECO:0000313" key="2">
    <source>
        <dbReference type="Proteomes" id="UP000017175"/>
    </source>
</evidence>
<dbReference type="EMBL" id="CP010945">
    <property type="protein sequence ID" value="AKV09160.1"/>
    <property type="molecule type" value="Genomic_DNA"/>
</dbReference>
<dbReference type="AlphaFoldDB" id="A0A0K1QUN1"/>
<evidence type="ECO:0000313" key="1">
    <source>
        <dbReference type="EMBL" id="AKV09160.1"/>
    </source>
</evidence>
<dbReference type="Proteomes" id="UP000017175">
    <property type="component" value="Chromosome"/>
</dbReference>
<sequence>MGTVVDAESRNDPYDNLFMEINQNRLTRGAPLLLQSSFANKLSINMPGSLGAFRLGVVSDGQPIYLEPGTDTWVKPVAGKLKWTITPGSTEERFTLVLYSRDFNQTLAFHCESYAADHPWYSSSRFYVFTPTNNGFFAHKGILRLTQTDYRNGIQLWPVGNRLFGKKITMTLTGEHGVPDVTPAEPQTMGHLELKWNFSFDKFDKVVPVTARFEAEGVPLATSFDFSPTADVMTETVSGKLEHSEAIESSTDSAKE</sequence>
<name>A0A0K1QUN1_PSEFL</name>
<gene>
    <name evidence="1" type="ORF">B723_23310</name>
</gene>
<organism evidence="1 2">
    <name type="scientific">Pseudomonas fluorescens NCIMB 11764</name>
    <dbReference type="NCBI Taxonomy" id="1221522"/>
    <lineage>
        <taxon>Bacteria</taxon>
        <taxon>Pseudomonadati</taxon>
        <taxon>Pseudomonadota</taxon>
        <taxon>Gammaproteobacteria</taxon>
        <taxon>Pseudomonadales</taxon>
        <taxon>Pseudomonadaceae</taxon>
        <taxon>Pseudomonas</taxon>
    </lineage>
</organism>
<reference evidence="1 2" key="1">
    <citation type="journal article" date="2012" name="J. Bacteriol.">
        <title>Draft genome sequence of the cyanide-utilizing bacterium Pseudomonas fluorescens strain NCIMB 11764.</title>
        <authorList>
            <person name="Vilo C.A."/>
            <person name="Benedik M.J."/>
            <person name="Kunz D.A."/>
            <person name="Dong Q."/>
        </authorList>
    </citation>
    <scope>NUCLEOTIDE SEQUENCE [LARGE SCALE GENOMIC DNA]</scope>
    <source>
        <strain evidence="1 2">NCIMB 11764</strain>
    </source>
</reference>
<dbReference type="RefSeq" id="WP_017339431.1">
    <property type="nucleotide sequence ID" value="NZ_CP010945.1"/>
</dbReference>
<proteinExistence type="predicted"/>
<accession>A0A0K1QUN1</accession>
<protein>
    <submittedName>
        <fullName evidence="1">Uncharacterized protein</fullName>
    </submittedName>
</protein>